<protein>
    <recommendedName>
        <fullName evidence="6">Aminotransferase</fullName>
        <ecNumber evidence="6">2.6.1.-</ecNumber>
    </recommendedName>
</protein>
<dbReference type="PROSITE" id="PS00105">
    <property type="entry name" value="AA_TRANSFER_CLASS_1"/>
    <property type="match status" value="1"/>
</dbReference>
<accession>A0ABW5DYV3</accession>
<sequence>MDYTNKIARQVGEVPRSGIRDFFELVQGRPDVISLGVGEPDFATPWNIREAAIYSLEKGNTSYTSNLGLLQLRKLISEYVGGFFKVDYEASNEVLITVGVSEAIDLALRALLNPGDEVIFHEPCYVSYSPSITMAYGDAVPVETFKQDNFSLKASTLEKVITSKSRVLMLNFPTNPTGATIGKEDLEEIAELCIKHDLMVISDEIYSELRYEKADHISIASLPGMKERTILLHGFSKAFAMTGFRLGYACAPQPIIEAMMKIHQYSMLCAPITSQAAAIEALQNGAESVEKMKASYHQRRDYMVKRLNEMGLPCHTPGGAFYVFPEISHLGLSSKEFALRLLDAKDVAAVPGDAFGKCGEGFLRCCYATSMDEIVVAMDRMEAFVSDLQSS</sequence>
<dbReference type="Pfam" id="PF00155">
    <property type="entry name" value="Aminotran_1_2"/>
    <property type="match status" value="1"/>
</dbReference>
<comment type="cofactor">
    <cofactor evidence="1 6">
        <name>pyridoxal 5'-phosphate</name>
        <dbReference type="ChEBI" id="CHEBI:597326"/>
    </cofactor>
</comment>
<evidence type="ECO:0000256" key="6">
    <source>
        <dbReference type="RuleBase" id="RU000481"/>
    </source>
</evidence>
<reference evidence="9" key="1">
    <citation type="journal article" date="2019" name="Int. J. Syst. Evol. Microbiol.">
        <title>The Global Catalogue of Microorganisms (GCM) 10K type strain sequencing project: providing services to taxonomists for standard genome sequencing and annotation.</title>
        <authorList>
            <consortium name="The Broad Institute Genomics Platform"/>
            <consortium name="The Broad Institute Genome Sequencing Center for Infectious Disease"/>
            <person name="Wu L."/>
            <person name="Ma J."/>
        </authorList>
    </citation>
    <scope>NUCLEOTIDE SEQUENCE [LARGE SCALE GENOMIC DNA]</scope>
    <source>
        <strain evidence="9">JCM 16545</strain>
    </source>
</reference>
<keyword evidence="4 6" id="KW-0808">Transferase</keyword>
<dbReference type="PANTHER" id="PTHR46383">
    <property type="entry name" value="ASPARTATE AMINOTRANSFERASE"/>
    <property type="match status" value="1"/>
</dbReference>
<evidence type="ECO:0000256" key="3">
    <source>
        <dbReference type="ARBA" id="ARBA00022576"/>
    </source>
</evidence>
<dbReference type="InterPro" id="IPR015424">
    <property type="entry name" value="PyrdxlP-dep_Trfase"/>
</dbReference>
<keyword evidence="9" id="KW-1185">Reference proteome</keyword>
<dbReference type="RefSeq" id="WP_377092728.1">
    <property type="nucleotide sequence ID" value="NZ_JBHSJM010000001.1"/>
</dbReference>
<dbReference type="InterPro" id="IPR015421">
    <property type="entry name" value="PyrdxlP-dep_Trfase_major"/>
</dbReference>
<evidence type="ECO:0000256" key="1">
    <source>
        <dbReference type="ARBA" id="ARBA00001933"/>
    </source>
</evidence>
<evidence type="ECO:0000259" key="7">
    <source>
        <dbReference type="Pfam" id="PF00155"/>
    </source>
</evidence>
<gene>
    <name evidence="8" type="ORF">ACFSQZ_03405</name>
</gene>
<evidence type="ECO:0000256" key="2">
    <source>
        <dbReference type="ARBA" id="ARBA00007441"/>
    </source>
</evidence>
<dbReference type="Gene3D" id="3.90.1150.10">
    <property type="entry name" value="Aspartate Aminotransferase, domain 1"/>
    <property type="match status" value="1"/>
</dbReference>
<comment type="similarity">
    <text evidence="2 6">Belongs to the class-I pyridoxal-phosphate-dependent aminotransferase family.</text>
</comment>
<dbReference type="InterPro" id="IPR015422">
    <property type="entry name" value="PyrdxlP-dep_Trfase_small"/>
</dbReference>
<dbReference type="InterPro" id="IPR004839">
    <property type="entry name" value="Aminotransferase_I/II_large"/>
</dbReference>
<dbReference type="Gene3D" id="3.40.640.10">
    <property type="entry name" value="Type I PLP-dependent aspartate aminotransferase-like (Major domain)"/>
    <property type="match status" value="1"/>
</dbReference>
<evidence type="ECO:0000313" key="8">
    <source>
        <dbReference type="EMBL" id="MFD2275507.1"/>
    </source>
</evidence>
<dbReference type="CDD" id="cd00609">
    <property type="entry name" value="AAT_like"/>
    <property type="match status" value="1"/>
</dbReference>
<dbReference type="Proteomes" id="UP001597297">
    <property type="component" value="Unassembled WGS sequence"/>
</dbReference>
<keyword evidence="5" id="KW-0663">Pyridoxal phosphate</keyword>
<dbReference type="GO" id="GO:0008483">
    <property type="term" value="F:transaminase activity"/>
    <property type="evidence" value="ECO:0007669"/>
    <property type="project" value="UniProtKB-KW"/>
</dbReference>
<proteinExistence type="inferred from homology"/>
<evidence type="ECO:0000313" key="9">
    <source>
        <dbReference type="Proteomes" id="UP001597297"/>
    </source>
</evidence>
<dbReference type="InterPro" id="IPR050596">
    <property type="entry name" value="AspAT/PAT-like"/>
</dbReference>
<feature type="domain" description="Aminotransferase class I/classII large" evidence="7">
    <location>
        <begin position="31"/>
        <end position="379"/>
    </location>
</feature>
<dbReference type="EC" id="2.6.1.-" evidence="6"/>
<dbReference type="PANTHER" id="PTHR46383:SF3">
    <property type="entry name" value="ASPARTATE AMINOTRANSFERASE-RELATED"/>
    <property type="match status" value="1"/>
</dbReference>
<dbReference type="SUPFAM" id="SSF53383">
    <property type="entry name" value="PLP-dependent transferases"/>
    <property type="match status" value="1"/>
</dbReference>
<keyword evidence="3 6" id="KW-0032">Aminotransferase</keyword>
<organism evidence="8 9">
    <name type="scientific">Rubritalea spongiae</name>
    <dbReference type="NCBI Taxonomy" id="430797"/>
    <lineage>
        <taxon>Bacteria</taxon>
        <taxon>Pseudomonadati</taxon>
        <taxon>Verrucomicrobiota</taxon>
        <taxon>Verrucomicrobiia</taxon>
        <taxon>Verrucomicrobiales</taxon>
        <taxon>Rubritaleaceae</taxon>
        <taxon>Rubritalea</taxon>
    </lineage>
</organism>
<dbReference type="InterPro" id="IPR004838">
    <property type="entry name" value="NHTrfase_class1_PyrdxlP-BS"/>
</dbReference>
<comment type="caution">
    <text evidence="8">The sequence shown here is derived from an EMBL/GenBank/DDBJ whole genome shotgun (WGS) entry which is preliminary data.</text>
</comment>
<evidence type="ECO:0000256" key="4">
    <source>
        <dbReference type="ARBA" id="ARBA00022679"/>
    </source>
</evidence>
<name>A0ABW5DYV3_9BACT</name>
<dbReference type="EMBL" id="JBHUJC010000010">
    <property type="protein sequence ID" value="MFD2275507.1"/>
    <property type="molecule type" value="Genomic_DNA"/>
</dbReference>
<evidence type="ECO:0000256" key="5">
    <source>
        <dbReference type="ARBA" id="ARBA00022898"/>
    </source>
</evidence>